<dbReference type="PANTHER" id="PTHR48100">
    <property type="entry name" value="BROAD-SPECIFICITY PHOSPHATASE YOR283W-RELATED"/>
    <property type="match status" value="1"/>
</dbReference>
<dbReference type="CDD" id="cd07067">
    <property type="entry name" value="HP_PGM_like"/>
    <property type="match status" value="1"/>
</dbReference>
<dbReference type="InterPro" id="IPR029033">
    <property type="entry name" value="His_PPase_superfam"/>
</dbReference>
<accession>A0A2W6NJ21</accession>
<reference evidence="1 2" key="1">
    <citation type="submission" date="2018-06" db="EMBL/GenBank/DDBJ databases">
        <title>Isolation of heavy metals resistant Paenibacillus silvae NC2 from Gold-Copper mine in ZiJin, China.</title>
        <authorList>
            <person name="Xu J."/>
            <person name="Mazhar H.S."/>
            <person name="Rensing C."/>
        </authorList>
    </citation>
    <scope>NUCLEOTIDE SEQUENCE [LARGE SCALE GENOMIC DNA]</scope>
    <source>
        <strain evidence="1 2">NC2</strain>
    </source>
</reference>
<dbReference type="SMART" id="SM00855">
    <property type="entry name" value="PGAM"/>
    <property type="match status" value="1"/>
</dbReference>
<organism evidence="1 2">
    <name type="scientific">Paenibacillus silvae</name>
    <dbReference type="NCBI Taxonomy" id="1325358"/>
    <lineage>
        <taxon>Bacteria</taxon>
        <taxon>Bacillati</taxon>
        <taxon>Bacillota</taxon>
        <taxon>Bacilli</taxon>
        <taxon>Bacillales</taxon>
        <taxon>Paenibacillaceae</taxon>
        <taxon>Paenibacillus</taxon>
    </lineage>
</organism>
<dbReference type="EMBL" id="QKWW01000037">
    <property type="protein sequence ID" value="PZT55108.1"/>
    <property type="molecule type" value="Genomic_DNA"/>
</dbReference>
<dbReference type="SUPFAM" id="SSF53254">
    <property type="entry name" value="Phosphoglycerate mutase-like"/>
    <property type="match status" value="1"/>
</dbReference>
<dbReference type="GO" id="GO:0016791">
    <property type="term" value="F:phosphatase activity"/>
    <property type="evidence" value="ECO:0007669"/>
    <property type="project" value="TreeGrafter"/>
</dbReference>
<dbReference type="AlphaFoldDB" id="A0A2W6NJ21"/>
<evidence type="ECO:0000313" key="2">
    <source>
        <dbReference type="Proteomes" id="UP000249204"/>
    </source>
</evidence>
<dbReference type="InterPro" id="IPR013078">
    <property type="entry name" value="His_Pase_superF_clade-1"/>
</dbReference>
<dbReference type="Gene3D" id="3.40.50.1240">
    <property type="entry name" value="Phosphoglycerate mutase-like"/>
    <property type="match status" value="1"/>
</dbReference>
<name>A0A2W6NJ21_9BACL</name>
<sequence>MSQEAHTRLYFVRHAESRYVEDRERERGLTEQGCLDARKIANLMQQEAVDIFYSSPYLRAVQTIQIWAEFCGKTVCVEEDLRERTLSGPHVKHEHFHEAKRRLYLDASFAFPGGESGQQARTRAISVIERIVQKHAGESIVIGTHGDVMTLIFQHFDPAYGFEFWESTTMPDIYRLDLDRNHHMLRIARMWK</sequence>
<comment type="caution">
    <text evidence="1">The sequence shown here is derived from an EMBL/GenBank/DDBJ whole genome shotgun (WGS) entry which is preliminary data.</text>
</comment>
<dbReference type="Proteomes" id="UP000249204">
    <property type="component" value="Unassembled WGS sequence"/>
</dbReference>
<dbReference type="RefSeq" id="WP_111270808.1">
    <property type="nucleotide sequence ID" value="NZ_QKWW01000037.1"/>
</dbReference>
<proteinExistence type="predicted"/>
<dbReference type="PANTHER" id="PTHR48100:SF59">
    <property type="entry name" value="ADENOSYLCOBALAMIN_ALPHA-RIBAZOLE PHOSPHATASE"/>
    <property type="match status" value="1"/>
</dbReference>
<dbReference type="Pfam" id="PF00300">
    <property type="entry name" value="His_Phos_1"/>
    <property type="match status" value="1"/>
</dbReference>
<dbReference type="InterPro" id="IPR050275">
    <property type="entry name" value="PGM_Phosphatase"/>
</dbReference>
<dbReference type="GO" id="GO:0005737">
    <property type="term" value="C:cytoplasm"/>
    <property type="evidence" value="ECO:0007669"/>
    <property type="project" value="TreeGrafter"/>
</dbReference>
<protein>
    <submittedName>
        <fullName evidence="1">Histidine phosphatase family protein</fullName>
    </submittedName>
</protein>
<gene>
    <name evidence="1" type="ORF">DN757_13785</name>
</gene>
<evidence type="ECO:0000313" key="1">
    <source>
        <dbReference type="EMBL" id="PZT55108.1"/>
    </source>
</evidence>